<comment type="subcellular location">
    <subcellularLocation>
        <location evidence="1">Mitochondrion outer membrane</location>
        <topology evidence="1">Single-pass membrane protein</topology>
    </subcellularLocation>
</comment>
<dbReference type="PANTHER" id="PTHR45644:SF56">
    <property type="entry name" value="AAA ATPASE, PUTATIVE (AFU_ORTHOLOGUE AFUA_2G12920)-RELATED"/>
    <property type="match status" value="1"/>
</dbReference>
<dbReference type="Gene3D" id="3.40.50.300">
    <property type="entry name" value="P-loop containing nucleotide triphosphate hydrolases"/>
    <property type="match status" value="1"/>
</dbReference>
<dbReference type="InterPro" id="IPR051701">
    <property type="entry name" value="Mito_OM_Translocase_MSP1"/>
</dbReference>
<feature type="chain" id="PRO_5030682586" description="AAA+ ATPase domain-containing protein" evidence="7">
    <location>
        <begin position="26"/>
        <end position="1240"/>
    </location>
</feature>
<feature type="region of interest" description="Disordered" evidence="6">
    <location>
        <begin position="491"/>
        <end position="540"/>
    </location>
</feature>
<feature type="region of interest" description="Disordered" evidence="6">
    <location>
        <begin position="63"/>
        <end position="123"/>
    </location>
</feature>
<evidence type="ECO:0000256" key="1">
    <source>
        <dbReference type="ARBA" id="ARBA00004572"/>
    </source>
</evidence>
<feature type="signal peptide" evidence="7">
    <location>
        <begin position="1"/>
        <end position="25"/>
    </location>
</feature>
<dbReference type="PANTHER" id="PTHR45644">
    <property type="entry name" value="AAA ATPASE, PUTATIVE (AFU_ORTHOLOGUE AFUA_2G12920)-RELATED-RELATED"/>
    <property type="match status" value="1"/>
</dbReference>
<evidence type="ECO:0000256" key="5">
    <source>
        <dbReference type="ARBA" id="ARBA00023054"/>
    </source>
</evidence>
<feature type="compositionally biased region" description="Low complexity" evidence="6">
    <location>
        <begin position="491"/>
        <end position="502"/>
    </location>
</feature>
<dbReference type="Pfam" id="PF17862">
    <property type="entry name" value="AAA_lid_3"/>
    <property type="match status" value="1"/>
</dbReference>
<keyword evidence="3" id="KW-1000">Mitochondrion outer membrane</keyword>
<feature type="compositionally biased region" description="Acidic residues" evidence="6">
    <location>
        <begin position="97"/>
        <end position="114"/>
    </location>
</feature>
<feature type="domain" description="AAA+ ATPase" evidence="8">
    <location>
        <begin position="970"/>
        <end position="1115"/>
    </location>
</feature>
<dbReference type="AlphaFoldDB" id="A0A7S0KAB4"/>
<dbReference type="InterPro" id="IPR041569">
    <property type="entry name" value="AAA_lid_3"/>
</dbReference>
<evidence type="ECO:0000256" key="6">
    <source>
        <dbReference type="SAM" id="MobiDB-lite"/>
    </source>
</evidence>
<feature type="region of interest" description="Disordered" evidence="6">
    <location>
        <begin position="737"/>
        <end position="765"/>
    </location>
</feature>
<evidence type="ECO:0000259" key="8">
    <source>
        <dbReference type="SMART" id="SM00382"/>
    </source>
</evidence>
<evidence type="ECO:0000256" key="3">
    <source>
        <dbReference type="ARBA" id="ARBA00022787"/>
    </source>
</evidence>
<feature type="region of interest" description="Disordered" evidence="6">
    <location>
        <begin position="168"/>
        <end position="187"/>
    </location>
</feature>
<feature type="compositionally biased region" description="Polar residues" evidence="6">
    <location>
        <begin position="503"/>
        <end position="519"/>
    </location>
</feature>
<dbReference type="Gene3D" id="1.10.8.60">
    <property type="match status" value="1"/>
</dbReference>
<dbReference type="InterPro" id="IPR003959">
    <property type="entry name" value="ATPase_AAA_core"/>
</dbReference>
<feature type="region of interest" description="Disordered" evidence="6">
    <location>
        <begin position="323"/>
        <end position="343"/>
    </location>
</feature>
<proteinExistence type="predicted"/>
<dbReference type="SUPFAM" id="SSF52540">
    <property type="entry name" value="P-loop containing nucleoside triphosphate hydrolases"/>
    <property type="match status" value="1"/>
</dbReference>
<dbReference type="GO" id="GO:0016887">
    <property type="term" value="F:ATP hydrolysis activity"/>
    <property type="evidence" value="ECO:0007669"/>
    <property type="project" value="InterPro"/>
</dbReference>
<reference evidence="9" key="1">
    <citation type="submission" date="2021-01" db="EMBL/GenBank/DDBJ databases">
        <authorList>
            <person name="Corre E."/>
            <person name="Pelletier E."/>
            <person name="Niang G."/>
            <person name="Scheremetjew M."/>
            <person name="Finn R."/>
            <person name="Kale V."/>
            <person name="Holt S."/>
            <person name="Cochrane G."/>
            <person name="Meng A."/>
            <person name="Brown T."/>
            <person name="Cohen L."/>
        </authorList>
    </citation>
    <scope>NUCLEOTIDE SEQUENCE</scope>
    <source>
        <strain evidence="9">B651</strain>
    </source>
</reference>
<dbReference type="GO" id="GO:0005524">
    <property type="term" value="F:ATP binding"/>
    <property type="evidence" value="ECO:0007669"/>
    <property type="project" value="UniProtKB-KW"/>
</dbReference>
<feature type="compositionally biased region" description="Basic and acidic residues" evidence="6">
    <location>
        <begin position="737"/>
        <end position="748"/>
    </location>
</feature>
<feature type="compositionally biased region" description="Polar residues" evidence="6">
    <location>
        <begin position="749"/>
        <end position="765"/>
    </location>
</feature>
<evidence type="ECO:0000313" key="9">
    <source>
        <dbReference type="EMBL" id="CAD8574976.1"/>
    </source>
</evidence>
<dbReference type="InterPro" id="IPR027417">
    <property type="entry name" value="P-loop_NTPase"/>
</dbReference>
<feature type="compositionally biased region" description="Basic residues" evidence="6">
    <location>
        <begin position="83"/>
        <end position="93"/>
    </location>
</feature>
<gene>
    <name evidence="9" type="ORF">LDAN0322_LOCUS1121</name>
</gene>
<keyword evidence="2" id="KW-0547">Nucleotide-binding</keyword>
<dbReference type="EMBL" id="HBEU01001690">
    <property type="protein sequence ID" value="CAD8574976.1"/>
    <property type="molecule type" value="Transcribed_RNA"/>
</dbReference>
<dbReference type="GO" id="GO:0005741">
    <property type="term" value="C:mitochondrial outer membrane"/>
    <property type="evidence" value="ECO:0007669"/>
    <property type="project" value="UniProtKB-SubCell"/>
</dbReference>
<dbReference type="Pfam" id="PF00004">
    <property type="entry name" value="AAA"/>
    <property type="match status" value="1"/>
</dbReference>
<keyword evidence="7" id="KW-0732">Signal</keyword>
<feature type="region of interest" description="Disordered" evidence="6">
    <location>
        <begin position="700"/>
        <end position="721"/>
    </location>
</feature>
<feature type="compositionally biased region" description="Acidic residues" evidence="6">
    <location>
        <begin position="327"/>
        <end position="338"/>
    </location>
</feature>
<sequence>MRISVQHLLSLVTWSSQLFPLPATARDTHTDWKCHTNIHPYSNANVVGVEEYASTRTYGSTHAFLIPRGGGSEDETAEDPTTAHKKKKHRSRRGGGEEDVDGTNPDEEEMEEDASSFGLSDENSWVTNVVEHGSSDDDGDGEDATAGSGAIAATTAVIVDHDVSRTADSLSLDDGDNNNKRRSSASNTAEIVREAIGEFVYLPPSVEKRREWAKASEMAKVDLNVKKSGLDRRTLYRSLLLEILSVQSTHFSDGEDVDDEILTGPVNGRKYLTSETLFRLKSAITMASSPQWREHAQLSDGSPQKGTHGISFFDAYGGHVSRSSSPLDDDAMSDMDNDSSEKQKKLLATQSMQEIVALSLSHAYNCPFVIIDDNILSNIRRNVEEQLDENNSNMEDVVKNVDILKEIVGMSSSGNLKDFVMPNFNPLTKIDEEADSLNVDGFSKPIVIFLRVDGCGNLFKSQACVDILQETCMSENSTNLLVLGREPPFLPTSFSKTSTPTSDLSSGSMSPPRSQTQPHVTKLPAPQSIPGAEIPVGRNDPEGSKRFNIFLVRLPNDDEDNPDAPTKIMGILAPADAGNLFPQIVSSINPDMASLTETSSESNTTLTSATVEVELADKDVSSKEISLSEGMQTVMDQLIGKILAGGALGEGTADYVKDVLGNQMLRKGMAENLSRAAPAFLDPRCSGVMLSVYIPPLGQAKTPHNEERNGSNALEAQHTSDNKKNWLNKILSSHREEILASSQKDEPNKSNSHRTQNIPSSKNLRNLQSLQAMSTFVPLTGPDDPVRLKAWSRWIKREHANLFRRRNKRALSSSLRSHKLKLSTMDDSLSQALSSQDLTVEMGTIVKYAIEIEASKEMVNIISTRGEVSSEISSIFLISPSSIVSAINYLYPKASASSSANKHYTKDDLMNMATDKHERALVNNIIFPERIGISYEQIGGLDSVKELLRQSITYPLRYPQLYSEGIARESVKGVLLFGPPGTGKTLLAKAVATEGGATFLSVDPSSVENKWLGESEKNAKAVFTLARRLAPCVIFLDEVDSLLSSREHSDDSAHGTLTSVKTTMMSEWDGLNTNTAGNDDENHRVVVIGSTNRPFDLDEAVLRRFPRRILVDLPDLQTRKEILEVTLSENRIDPQVNFTSIAERLDGYTGSDIKEVCREAVVQISHERAKVLDMGGATALDMNADLRPVTMEDFDLALTKLKRSVSERGRELSRVYEWNESYGEIKKKDKKAPQYMNMFL</sequence>
<keyword evidence="3" id="KW-0472">Membrane</keyword>
<protein>
    <recommendedName>
        <fullName evidence="8">AAA+ ATPase domain-containing protein</fullName>
    </recommendedName>
</protein>
<evidence type="ECO:0000256" key="2">
    <source>
        <dbReference type="ARBA" id="ARBA00022741"/>
    </source>
</evidence>
<evidence type="ECO:0000256" key="7">
    <source>
        <dbReference type="SAM" id="SignalP"/>
    </source>
</evidence>
<accession>A0A7S0KAB4</accession>
<dbReference type="InterPro" id="IPR003593">
    <property type="entry name" value="AAA+_ATPase"/>
</dbReference>
<keyword evidence="3" id="KW-0496">Mitochondrion</keyword>
<dbReference type="SMART" id="SM00382">
    <property type="entry name" value="AAA"/>
    <property type="match status" value="1"/>
</dbReference>
<evidence type="ECO:0000256" key="4">
    <source>
        <dbReference type="ARBA" id="ARBA00022840"/>
    </source>
</evidence>
<dbReference type="FunFam" id="3.40.50.300:FF:001025">
    <property type="entry name" value="ATPase family, AAA domain-containing 2B"/>
    <property type="match status" value="1"/>
</dbReference>
<name>A0A7S0KAB4_9STRA</name>
<keyword evidence="5" id="KW-0175">Coiled coil</keyword>
<organism evidence="9">
    <name type="scientific">Leptocylindrus aporus</name>
    <dbReference type="NCBI Taxonomy" id="1398097"/>
    <lineage>
        <taxon>Eukaryota</taxon>
        <taxon>Sar</taxon>
        <taxon>Stramenopiles</taxon>
        <taxon>Ochrophyta</taxon>
        <taxon>Bacillariophyta</taxon>
        <taxon>Coscinodiscophyceae</taxon>
        <taxon>Chaetocerotophycidae</taxon>
        <taxon>Leptocylindrales</taxon>
        <taxon>Leptocylindraceae</taxon>
        <taxon>Leptocylindrus</taxon>
    </lineage>
</organism>
<keyword evidence="4" id="KW-0067">ATP-binding</keyword>